<dbReference type="AlphaFoldDB" id="A0AA88IDG2"/>
<dbReference type="PANTHER" id="PTHR19446">
    <property type="entry name" value="REVERSE TRANSCRIPTASES"/>
    <property type="match status" value="1"/>
</dbReference>
<keyword evidence="3" id="KW-1185">Reference proteome</keyword>
<evidence type="ECO:0000256" key="1">
    <source>
        <dbReference type="SAM" id="MobiDB-lite"/>
    </source>
</evidence>
<accession>A0AA88IDG2</accession>
<comment type="caution">
    <text evidence="2">The sequence shown here is derived from an EMBL/GenBank/DDBJ whole genome shotgun (WGS) entry which is preliminary data.</text>
</comment>
<evidence type="ECO:0000313" key="2">
    <source>
        <dbReference type="EMBL" id="KAK2727253.1"/>
    </source>
</evidence>
<feature type="region of interest" description="Disordered" evidence="1">
    <location>
        <begin position="43"/>
        <end position="65"/>
    </location>
</feature>
<name>A0AA88IDG2_ARTSF</name>
<sequence>MRLKYQDELQRESRNNEKALTYDGAKSTRVKLMNGRTVFDRRTRSLPNGSRNIRKEKLKGSGDPGTYNVKLATPTKAEILKVIKALKDKKPQAKMVSTPEIYKQCLEITMKQLHGIFEEVWRTNTFPKDYKTSVILPFYKKTDKIECNNYRGISLIDIADLSLNDLEYTDDVKILSGPVKAQIMLDDVVNWADHIGLKVSRQLRLSSQLGTDGSSYDDIKQRLQKA</sequence>
<protein>
    <submittedName>
        <fullName evidence="2">Uncharacterized protein</fullName>
    </submittedName>
</protein>
<dbReference type="Proteomes" id="UP001187531">
    <property type="component" value="Unassembled WGS sequence"/>
</dbReference>
<reference evidence="2" key="1">
    <citation type="submission" date="2023-07" db="EMBL/GenBank/DDBJ databases">
        <title>Chromosome-level genome assembly of Artemia franciscana.</title>
        <authorList>
            <person name="Jo E."/>
        </authorList>
    </citation>
    <scope>NUCLEOTIDE SEQUENCE</scope>
    <source>
        <tissue evidence="2">Whole body</tissue>
    </source>
</reference>
<proteinExistence type="predicted"/>
<evidence type="ECO:0000313" key="3">
    <source>
        <dbReference type="Proteomes" id="UP001187531"/>
    </source>
</evidence>
<dbReference type="EMBL" id="JAVRJZ010000001">
    <property type="protein sequence ID" value="KAK2727253.1"/>
    <property type="molecule type" value="Genomic_DNA"/>
</dbReference>
<organism evidence="2 3">
    <name type="scientific">Artemia franciscana</name>
    <name type="common">Brine shrimp</name>
    <name type="synonym">Artemia sanfranciscana</name>
    <dbReference type="NCBI Taxonomy" id="6661"/>
    <lineage>
        <taxon>Eukaryota</taxon>
        <taxon>Metazoa</taxon>
        <taxon>Ecdysozoa</taxon>
        <taxon>Arthropoda</taxon>
        <taxon>Crustacea</taxon>
        <taxon>Branchiopoda</taxon>
        <taxon>Anostraca</taxon>
        <taxon>Artemiidae</taxon>
        <taxon>Artemia</taxon>
    </lineage>
</organism>
<gene>
    <name evidence="2" type="ORF">QYM36_007931</name>
</gene>